<proteinExistence type="predicted"/>
<dbReference type="InterPro" id="IPR046796">
    <property type="entry name" value="Transposase_32_dom"/>
</dbReference>
<evidence type="ECO:0000313" key="4">
    <source>
        <dbReference type="Proteomes" id="UP001454036"/>
    </source>
</evidence>
<feature type="compositionally biased region" description="Basic and acidic residues" evidence="1">
    <location>
        <begin position="75"/>
        <end position="96"/>
    </location>
</feature>
<name>A0AAV3RXD4_LITER</name>
<reference evidence="3 4" key="1">
    <citation type="submission" date="2024-01" db="EMBL/GenBank/DDBJ databases">
        <title>The complete chloroplast genome sequence of Lithospermum erythrorhizon: insights into the phylogenetic relationship among Boraginaceae species and the maternal lineages of purple gromwells.</title>
        <authorList>
            <person name="Okada T."/>
            <person name="Watanabe K."/>
        </authorList>
    </citation>
    <scope>NUCLEOTIDE SEQUENCE [LARGE SCALE GENOMIC DNA]</scope>
</reference>
<feature type="compositionally biased region" description="Basic and acidic residues" evidence="1">
    <location>
        <begin position="296"/>
        <end position="308"/>
    </location>
</feature>
<feature type="compositionally biased region" description="Polar residues" evidence="1">
    <location>
        <begin position="97"/>
        <end position="110"/>
    </location>
</feature>
<dbReference type="Pfam" id="PF20167">
    <property type="entry name" value="Transposase_32"/>
    <property type="match status" value="1"/>
</dbReference>
<dbReference type="EMBL" id="BAABME010013594">
    <property type="protein sequence ID" value="GAA0186333.1"/>
    <property type="molecule type" value="Genomic_DNA"/>
</dbReference>
<evidence type="ECO:0000256" key="1">
    <source>
        <dbReference type="SAM" id="MobiDB-lite"/>
    </source>
</evidence>
<keyword evidence="4" id="KW-1185">Reference proteome</keyword>
<evidence type="ECO:0000259" key="2">
    <source>
        <dbReference type="Pfam" id="PF20167"/>
    </source>
</evidence>
<sequence>MMRRGPDNQSMTSHCIDIKGSNNLGIPRPKRKKVPRLIGETEDGRPIPLQVVPPTSDSPLQPEEETMQMVVYEEKQNPNSHKGEAIETKPNKRDNMHASQNEENIGSKPQTYRDDAIGTQYDASVVGRKIMEEDSIEGEKDIPLNNAENVIDETPSGNNTPIVSDDTNTVANILRGLREAKKRQLNADEMDTMSDSSKKMRSLRKGVPTRHVRKELIFKDQLDEESDDDVGAEENPKHEIDLEEIERATERRNAAKKEKIKIQGEPKKKNKKGCANSNSAKKTWSMTMPDGEDSTDNDKIMSNEGSDRESDDNLYAYRISKRKSKGNLKENDDRTRIENRRVVHDVADAPLEGIVLDFEDTGILSMMDNAKRYWVRLVREFVCCLSDKIDEDGHEAYQKVKLRGHTFDFNPRVTNSYYGISNSEMAASTLSLRYLVLHKAPLSCLVLGSNNTNVSHLMEKVLYVLGSDEQLNIGQVIFDQVIDHAKSHSTLKPIGFSCMICDILLAQKPDLLQPEDGVGIDVTPLMISEKLMKGKRVMDVPLNPQDAPEPEPTLAPASEAAAILIKVFEEE</sequence>
<comment type="caution">
    <text evidence="3">The sequence shown here is derived from an EMBL/GenBank/DDBJ whole genome shotgun (WGS) entry which is preliminary data.</text>
</comment>
<organism evidence="3 4">
    <name type="scientific">Lithospermum erythrorhizon</name>
    <name type="common">Purple gromwell</name>
    <name type="synonym">Lithospermum officinale var. erythrorhizon</name>
    <dbReference type="NCBI Taxonomy" id="34254"/>
    <lineage>
        <taxon>Eukaryota</taxon>
        <taxon>Viridiplantae</taxon>
        <taxon>Streptophyta</taxon>
        <taxon>Embryophyta</taxon>
        <taxon>Tracheophyta</taxon>
        <taxon>Spermatophyta</taxon>
        <taxon>Magnoliopsida</taxon>
        <taxon>eudicotyledons</taxon>
        <taxon>Gunneridae</taxon>
        <taxon>Pentapetalae</taxon>
        <taxon>asterids</taxon>
        <taxon>lamiids</taxon>
        <taxon>Boraginales</taxon>
        <taxon>Boraginaceae</taxon>
        <taxon>Boraginoideae</taxon>
        <taxon>Lithospermeae</taxon>
        <taxon>Lithospermum</taxon>
    </lineage>
</organism>
<protein>
    <recommendedName>
        <fullName evidence="2">Putative plant transposon protein domain-containing protein</fullName>
    </recommendedName>
</protein>
<feature type="compositionally biased region" description="Basic and acidic residues" evidence="1">
    <location>
        <begin position="234"/>
        <end position="267"/>
    </location>
</feature>
<feature type="compositionally biased region" description="Basic residues" evidence="1">
    <location>
        <begin position="199"/>
        <end position="213"/>
    </location>
</feature>
<feature type="region of interest" description="Disordered" evidence="1">
    <location>
        <begin position="187"/>
        <end position="311"/>
    </location>
</feature>
<gene>
    <name evidence="3" type="ORF">LIER_33621</name>
</gene>
<feature type="region of interest" description="Disordered" evidence="1">
    <location>
        <begin position="1"/>
        <end position="61"/>
    </location>
</feature>
<feature type="compositionally biased region" description="Polar residues" evidence="1">
    <location>
        <begin position="275"/>
        <end position="286"/>
    </location>
</feature>
<feature type="compositionally biased region" description="Acidic residues" evidence="1">
    <location>
        <begin position="222"/>
        <end position="232"/>
    </location>
</feature>
<feature type="region of interest" description="Disordered" evidence="1">
    <location>
        <begin position="75"/>
        <end position="115"/>
    </location>
</feature>
<dbReference type="AlphaFoldDB" id="A0AAV3RXD4"/>
<accession>A0AAV3RXD4</accession>
<feature type="domain" description="Putative plant transposon protein" evidence="2">
    <location>
        <begin position="366"/>
        <end position="507"/>
    </location>
</feature>
<dbReference type="Proteomes" id="UP001454036">
    <property type="component" value="Unassembled WGS sequence"/>
</dbReference>
<evidence type="ECO:0000313" key="3">
    <source>
        <dbReference type="EMBL" id="GAA0186333.1"/>
    </source>
</evidence>